<dbReference type="Proteomes" id="UP000611640">
    <property type="component" value="Chromosome"/>
</dbReference>
<dbReference type="EMBL" id="AP023355">
    <property type="protein sequence ID" value="BCJ36347.1"/>
    <property type="molecule type" value="Genomic_DNA"/>
</dbReference>
<feature type="compositionally biased region" description="Low complexity" evidence="1">
    <location>
        <begin position="48"/>
        <end position="59"/>
    </location>
</feature>
<protein>
    <submittedName>
        <fullName evidence="2">Uncharacterized protein</fullName>
    </submittedName>
</protein>
<accession>A0A7R7DRT0</accession>
<feature type="compositionally biased region" description="Polar residues" evidence="1">
    <location>
        <begin position="34"/>
        <end position="43"/>
    </location>
</feature>
<name>A0A7R7DRT0_9ACTN</name>
<gene>
    <name evidence="2" type="ORF">Athai_38500</name>
</gene>
<sequence>MTVWAPARVRIGRVRLTTDLTTAVPALGTDRTQRLASTGTVSPQPRDPGAMPAAYGAAPAPVADEPFTHRWRIVVSGRASLTRLAHPMRPTRSAHGSRPSLRHDAHVREDDNVTADPVVRPPAPPRRSDMLPATG</sequence>
<proteinExistence type="predicted"/>
<dbReference type="AlphaFoldDB" id="A0A7R7DRT0"/>
<reference evidence="2 3" key="1">
    <citation type="submission" date="2020-08" db="EMBL/GenBank/DDBJ databases">
        <title>Whole genome shotgun sequence of Actinocatenispora thailandica NBRC 105041.</title>
        <authorList>
            <person name="Komaki H."/>
            <person name="Tamura T."/>
        </authorList>
    </citation>
    <scope>NUCLEOTIDE SEQUENCE [LARGE SCALE GENOMIC DNA]</scope>
    <source>
        <strain evidence="2 3">NBRC 105041</strain>
    </source>
</reference>
<feature type="region of interest" description="Disordered" evidence="1">
    <location>
        <begin position="84"/>
        <end position="135"/>
    </location>
</feature>
<evidence type="ECO:0000313" key="3">
    <source>
        <dbReference type="Proteomes" id="UP000611640"/>
    </source>
</evidence>
<dbReference type="KEGG" id="atl:Athai_38500"/>
<feature type="region of interest" description="Disordered" evidence="1">
    <location>
        <begin position="30"/>
        <end position="59"/>
    </location>
</feature>
<evidence type="ECO:0000256" key="1">
    <source>
        <dbReference type="SAM" id="MobiDB-lite"/>
    </source>
</evidence>
<feature type="compositionally biased region" description="Basic and acidic residues" evidence="1">
    <location>
        <begin position="101"/>
        <end position="111"/>
    </location>
</feature>
<organism evidence="2 3">
    <name type="scientific">Actinocatenispora thailandica</name>
    <dbReference type="NCBI Taxonomy" id="227318"/>
    <lineage>
        <taxon>Bacteria</taxon>
        <taxon>Bacillati</taxon>
        <taxon>Actinomycetota</taxon>
        <taxon>Actinomycetes</taxon>
        <taxon>Micromonosporales</taxon>
        <taxon>Micromonosporaceae</taxon>
        <taxon>Actinocatenispora</taxon>
    </lineage>
</organism>
<keyword evidence="3" id="KW-1185">Reference proteome</keyword>
<evidence type="ECO:0000313" key="2">
    <source>
        <dbReference type="EMBL" id="BCJ36347.1"/>
    </source>
</evidence>